<name>A0ABQ9UIX5_SAGOE</name>
<evidence type="ECO:0000313" key="2">
    <source>
        <dbReference type="EMBL" id="KAK2097003.1"/>
    </source>
</evidence>
<sequence length="323" mass="35596">MLPPFTQAVCRPQLQPFCSLDADTASPPDSPSSTGGAELPLRLRLPASVLPTLQWTPNARKAVYLKPQERGSRAACHKLQQLALFFVGETFHNSPEDLNDRMVGRVASCGQMNTFNETQLKGAAEQTAEKGLRVAQICNDTQWVPSTGWVFPSAAEQTAEKGLRVAQICNDTQWVPSTGWVFPSAAEQTAEKGLRVAQICNGTQWVPSTGWVFPSAAEQTAEKGLRVAQICNDTQWVPSTGWVFPSAAEQTAEKGLRVAQICNDTQWVPSTGWVFPSMIWCLILSSLLLIITYYSDMNTTTNNQSHYMMRPLFQNITSATYSF</sequence>
<protein>
    <submittedName>
        <fullName evidence="2">Uncharacterized protein</fullName>
    </submittedName>
</protein>
<keyword evidence="1" id="KW-1133">Transmembrane helix</keyword>
<feature type="transmembrane region" description="Helical" evidence="1">
    <location>
        <begin position="273"/>
        <end position="294"/>
    </location>
</feature>
<reference evidence="2 3" key="1">
    <citation type="submission" date="2023-05" db="EMBL/GenBank/DDBJ databases">
        <title>B98-5 Cell Line De Novo Hybrid Assembly: An Optical Mapping Approach.</title>
        <authorList>
            <person name="Kananen K."/>
            <person name="Auerbach J.A."/>
            <person name="Kautto E."/>
            <person name="Blachly J.S."/>
        </authorList>
    </citation>
    <scope>NUCLEOTIDE SEQUENCE [LARGE SCALE GENOMIC DNA]</scope>
    <source>
        <strain evidence="2">B95-8</strain>
        <tissue evidence="2">Cell line</tissue>
    </source>
</reference>
<keyword evidence="1" id="KW-0472">Membrane</keyword>
<proteinExistence type="predicted"/>
<organism evidence="2 3">
    <name type="scientific">Saguinus oedipus</name>
    <name type="common">Cotton-top tamarin</name>
    <name type="synonym">Oedipomidas oedipus</name>
    <dbReference type="NCBI Taxonomy" id="9490"/>
    <lineage>
        <taxon>Eukaryota</taxon>
        <taxon>Metazoa</taxon>
        <taxon>Chordata</taxon>
        <taxon>Craniata</taxon>
        <taxon>Vertebrata</taxon>
        <taxon>Euteleostomi</taxon>
        <taxon>Mammalia</taxon>
        <taxon>Eutheria</taxon>
        <taxon>Euarchontoglires</taxon>
        <taxon>Primates</taxon>
        <taxon>Haplorrhini</taxon>
        <taxon>Platyrrhini</taxon>
        <taxon>Cebidae</taxon>
        <taxon>Callitrichinae</taxon>
        <taxon>Saguinus</taxon>
    </lineage>
</organism>
<accession>A0ABQ9UIX5</accession>
<dbReference type="EMBL" id="JASSZA010000012">
    <property type="protein sequence ID" value="KAK2097003.1"/>
    <property type="molecule type" value="Genomic_DNA"/>
</dbReference>
<comment type="caution">
    <text evidence="2">The sequence shown here is derived from an EMBL/GenBank/DDBJ whole genome shotgun (WGS) entry which is preliminary data.</text>
</comment>
<dbReference type="Proteomes" id="UP001266305">
    <property type="component" value="Unassembled WGS sequence"/>
</dbReference>
<keyword evidence="3" id="KW-1185">Reference proteome</keyword>
<gene>
    <name evidence="2" type="ORF">P7K49_026037</name>
</gene>
<evidence type="ECO:0000313" key="3">
    <source>
        <dbReference type="Proteomes" id="UP001266305"/>
    </source>
</evidence>
<evidence type="ECO:0000256" key="1">
    <source>
        <dbReference type="SAM" id="Phobius"/>
    </source>
</evidence>
<keyword evidence="1" id="KW-0812">Transmembrane</keyword>